<evidence type="ECO:0000256" key="1">
    <source>
        <dbReference type="ARBA" id="ARBA00006308"/>
    </source>
</evidence>
<keyword evidence="6" id="KW-1133">Transmembrane helix</keyword>
<dbReference type="GO" id="GO:0008540">
    <property type="term" value="C:proteasome regulatory particle, base subcomplex"/>
    <property type="evidence" value="ECO:0007669"/>
    <property type="project" value="UniProtKB-UniRule"/>
</dbReference>
<organism evidence="9">
    <name type="scientific">Lotharella oceanica</name>
    <dbReference type="NCBI Taxonomy" id="641309"/>
    <lineage>
        <taxon>Eukaryota</taxon>
        <taxon>Sar</taxon>
        <taxon>Rhizaria</taxon>
        <taxon>Cercozoa</taxon>
        <taxon>Chlorarachniophyceae</taxon>
        <taxon>Lotharella</taxon>
    </lineage>
</organism>
<feature type="region of interest" description="Disordered" evidence="5">
    <location>
        <begin position="214"/>
        <end position="243"/>
    </location>
</feature>
<dbReference type="InterPro" id="IPR048570">
    <property type="entry name" value="PSMD1_RPN2_N"/>
</dbReference>
<evidence type="ECO:0000256" key="5">
    <source>
        <dbReference type="SAM" id="MobiDB-lite"/>
    </source>
</evidence>
<dbReference type="InterPro" id="IPR016642">
    <property type="entry name" value="26S_Psome_Rpn2"/>
</dbReference>
<dbReference type="SUPFAM" id="SSF48371">
    <property type="entry name" value="ARM repeat"/>
    <property type="match status" value="1"/>
</dbReference>
<name>A0A7S2TG01_9EUKA</name>
<feature type="compositionally biased region" description="Basic and acidic residues" evidence="5">
    <location>
        <begin position="771"/>
        <end position="817"/>
    </location>
</feature>
<dbReference type="GO" id="GO:0005634">
    <property type="term" value="C:nucleus"/>
    <property type="evidence" value="ECO:0007669"/>
    <property type="project" value="TreeGrafter"/>
</dbReference>
<evidence type="ECO:0000259" key="8">
    <source>
        <dbReference type="Pfam" id="PF21505"/>
    </source>
</evidence>
<dbReference type="FunFam" id="1.25.10.10:FF:000017">
    <property type="entry name" value="26S proteasome non-ATPase regulatory subunit 1"/>
    <property type="match status" value="1"/>
</dbReference>
<comment type="similarity">
    <text evidence="1 4">Belongs to the proteasome subunit S1 family.</text>
</comment>
<dbReference type="PANTHER" id="PTHR10943:SF2">
    <property type="entry name" value="26S PROTEASOME NON-ATPASE REGULATORY SUBUNIT 1"/>
    <property type="match status" value="1"/>
</dbReference>
<dbReference type="Pfam" id="PF21505">
    <property type="entry name" value="RPN2_N"/>
    <property type="match status" value="1"/>
</dbReference>
<dbReference type="InterPro" id="IPR040623">
    <property type="entry name" value="RPN2_C"/>
</dbReference>
<dbReference type="GO" id="GO:0034515">
    <property type="term" value="C:proteasome storage granule"/>
    <property type="evidence" value="ECO:0007669"/>
    <property type="project" value="TreeGrafter"/>
</dbReference>
<dbReference type="InterPro" id="IPR011989">
    <property type="entry name" value="ARM-like"/>
</dbReference>
<keyword evidence="3 4" id="KW-0647">Proteasome</keyword>
<keyword evidence="6" id="KW-0472">Membrane</keyword>
<feature type="region of interest" description="Disordered" evidence="5">
    <location>
        <begin position="877"/>
        <end position="896"/>
    </location>
</feature>
<evidence type="ECO:0008006" key="10">
    <source>
        <dbReference type="Google" id="ProtNLM"/>
    </source>
</evidence>
<evidence type="ECO:0000256" key="3">
    <source>
        <dbReference type="ARBA" id="ARBA00022942"/>
    </source>
</evidence>
<feature type="compositionally biased region" description="Basic and acidic residues" evidence="5">
    <location>
        <begin position="217"/>
        <end position="243"/>
    </location>
</feature>
<dbReference type="AlphaFoldDB" id="A0A7S2TG01"/>
<dbReference type="PANTHER" id="PTHR10943">
    <property type="entry name" value="26S PROTEASOME NON-ATPASE REGULATORY SUBUNIT"/>
    <property type="match status" value="1"/>
</dbReference>
<sequence>MAALVASKVFYHLEALDDSLRYALCAGDAFNVSGKTEYVETLLAKCIDEYIRLRIQESESKQKAGSDEKTEPIDPRLISIVDQMFERCYKHHQYEQALGIAVESRRLDQVARCIKMSGDTQKILSYCLELCKTTVQSRRYRNQLLQVMVQLYKGLKNPDYLNMCQCLLFLNDSESVAATLEKLIRGDTDKAVLAYQVAFDLNENQNQPFLLRVRKKLSPEEEGKEKGEGMQVEKPDDSTKGSEYEDRLKKLKDILSGKTPTDLYLHFLYTHSKTDLLILKSIKDRLKPRNTVTHIATVMSHSIMNCGTTIDTFLRDNLPWLAKATNWSKFTATASIGVIHRGHYKESLKLLQPYLPQGNAASGSPYQEGGALYALGLIHACDGGEQASFLMESLKSKNEIIQHGASLGLGLTAMATGDRDIFDMLFELVVTDNAVSGEAASIAAGLTMLGTGYEDGVENLLGYAHDTKHEKIIRGIAMAIALIQFGREEAADPVIEELGNDKDAILRYGAMYTIALAYVGTSNNKAVRKLLHVAVSDVSDDVRRAATTALGFVLCNEPQKVPTIVSLLAEGFNPHVRYGAAMAVGIACAGSGMKEALDLLESLLDDPEEFVRQAAFIATAMVLIQHNKKKEPRVESFRKKIDEALWAKGDTMAKFGAIISAGILDAGGRNVTISLLSQHGHKKMTAIVGMALFPQFWYWHPLIHFLCLSFTPTAVIGLNKDLKMPKNWTVKSNAPPSMFSYPEPRVEKKEEKKVLKTATLSVAKKKKADKPKKEDDMDVEGKMDKDEGAKKEGEKMEVEEGAKEEAAKAEEKDKPEPTFEILENPSRVTWAQQQFIENIVDQRYKPAKEAITGIVMLIDKAPQEKEDFVVAKAPKIGVPGVSEDEPDPPEPFEFRR</sequence>
<dbReference type="PIRSF" id="PIRSF015947">
    <property type="entry name" value="26S_Psome_Rpn2"/>
    <property type="match status" value="1"/>
</dbReference>
<keyword evidence="6" id="KW-0812">Transmembrane</keyword>
<evidence type="ECO:0000259" key="7">
    <source>
        <dbReference type="Pfam" id="PF18004"/>
    </source>
</evidence>
<dbReference type="GO" id="GO:0043161">
    <property type="term" value="P:proteasome-mediated ubiquitin-dependent protein catabolic process"/>
    <property type="evidence" value="ECO:0007669"/>
    <property type="project" value="TreeGrafter"/>
</dbReference>
<dbReference type="Pfam" id="PF13646">
    <property type="entry name" value="HEAT_2"/>
    <property type="match status" value="1"/>
</dbReference>
<feature type="domain" description="26S proteasome regulatory subunit RPN2 C-terminal" evidence="7">
    <location>
        <begin position="713"/>
        <end position="869"/>
    </location>
</feature>
<accession>A0A7S2TG01</accession>
<dbReference type="GO" id="GO:0042176">
    <property type="term" value="P:regulation of protein catabolic process"/>
    <property type="evidence" value="ECO:0007669"/>
    <property type="project" value="UniProtKB-UniRule"/>
</dbReference>
<evidence type="ECO:0000313" key="9">
    <source>
        <dbReference type="EMBL" id="CAD9744479.1"/>
    </source>
</evidence>
<reference evidence="9" key="1">
    <citation type="submission" date="2021-01" db="EMBL/GenBank/DDBJ databases">
        <authorList>
            <person name="Corre E."/>
            <person name="Pelletier E."/>
            <person name="Niang G."/>
            <person name="Scheremetjew M."/>
            <person name="Finn R."/>
            <person name="Kale V."/>
            <person name="Holt S."/>
            <person name="Cochrane G."/>
            <person name="Meng A."/>
            <person name="Brown T."/>
            <person name="Cohen L."/>
        </authorList>
    </citation>
    <scope>NUCLEOTIDE SEQUENCE</scope>
    <source>
        <strain evidence="9">CCMP622</strain>
    </source>
</reference>
<proteinExistence type="inferred from homology"/>
<dbReference type="GO" id="GO:0030234">
    <property type="term" value="F:enzyme regulator activity"/>
    <property type="evidence" value="ECO:0007669"/>
    <property type="project" value="UniProtKB-UniRule"/>
</dbReference>
<feature type="transmembrane region" description="Helical" evidence="6">
    <location>
        <begin position="697"/>
        <end position="718"/>
    </location>
</feature>
<dbReference type="EMBL" id="HBHP01000520">
    <property type="protein sequence ID" value="CAD9744479.1"/>
    <property type="molecule type" value="Transcribed_RNA"/>
</dbReference>
<evidence type="ECO:0000256" key="4">
    <source>
        <dbReference type="PIRNR" id="PIRNR015947"/>
    </source>
</evidence>
<evidence type="ECO:0000256" key="6">
    <source>
        <dbReference type="SAM" id="Phobius"/>
    </source>
</evidence>
<evidence type="ECO:0000256" key="2">
    <source>
        <dbReference type="ARBA" id="ARBA00022737"/>
    </source>
</evidence>
<dbReference type="InterPro" id="IPR016024">
    <property type="entry name" value="ARM-type_fold"/>
</dbReference>
<feature type="region of interest" description="Disordered" evidence="5">
    <location>
        <begin position="764"/>
        <end position="825"/>
    </location>
</feature>
<feature type="domain" description="26S proteasome non-ATPase regulatory subunit 1/RPN2 N-terminal" evidence="8">
    <location>
        <begin position="1"/>
        <end position="270"/>
    </location>
</feature>
<dbReference type="Pfam" id="PF18004">
    <property type="entry name" value="RPN2_C"/>
    <property type="match status" value="1"/>
</dbReference>
<dbReference type="Gene3D" id="1.25.10.10">
    <property type="entry name" value="Leucine-rich Repeat Variant"/>
    <property type="match status" value="1"/>
</dbReference>
<keyword evidence="2" id="KW-0677">Repeat</keyword>
<gene>
    <name evidence="9" type="ORF">LSP00402_LOCUS351</name>
</gene>
<protein>
    <recommendedName>
        <fullName evidence="10">26S proteasome regulatory subunit RPN2 C-terminal domain-containing protein</fullName>
    </recommendedName>
</protein>